<feature type="transmembrane region" description="Helical" evidence="1">
    <location>
        <begin position="38"/>
        <end position="59"/>
    </location>
</feature>
<dbReference type="Proteomes" id="UP000002729">
    <property type="component" value="Unassembled WGS sequence"/>
</dbReference>
<protein>
    <recommendedName>
        <fullName evidence="2">Serine aminopeptidase S33 domain-containing protein</fullName>
    </recommendedName>
</protein>
<dbReference type="PANTHER" id="PTHR11614">
    <property type="entry name" value="PHOSPHOLIPASE-RELATED"/>
    <property type="match status" value="1"/>
</dbReference>
<dbReference type="Pfam" id="PF12146">
    <property type="entry name" value="Hydrolase_4"/>
    <property type="match status" value="1"/>
</dbReference>
<evidence type="ECO:0000256" key="1">
    <source>
        <dbReference type="SAM" id="Phobius"/>
    </source>
</evidence>
<feature type="transmembrane region" description="Helical" evidence="1">
    <location>
        <begin position="127"/>
        <end position="146"/>
    </location>
</feature>
<dbReference type="GeneID" id="20223800"/>
<dbReference type="InParanoid" id="F0Y151"/>
<dbReference type="Gene3D" id="3.40.50.1820">
    <property type="entry name" value="alpha/beta hydrolase"/>
    <property type="match status" value="1"/>
</dbReference>
<keyword evidence="4" id="KW-1185">Reference proteome</keyword>
<gene>
    <name evidence="3" type="ORF">AURANDRAFT_62243</name>
</gene>
<evidence type="ECO:0000259" key="2">
    <source>
        <dbReference type="Pfam" id="PF12146"/>
    </source>
</evidence>
<dbReference type="InterPro" id="IPR000073">
    <property type="entry name" value="AB_hydrolase_1"/>
</dbReference>
<dbReference type="AlphaFoldDB" id="F0Y151"/>
<dbReference type="InterPro" id="IPR029058">
    <property type="entry name" value="AB_hydrolase_fold"/>
</dbReference>
<evidence type="ECO:0000313" key="4">
    <source>
        <dbReference type="Proteomes" id="UP000002729"/>
    </source>
</evidence>
<feature type="transmembrane region" description="Helical" evidence="1">
    <location>
        <begin position="152"/>
        <end position="169"/>
    </location>
</feature>
<dbReference type="eggNOG" id="ENOG502S31B">
    <property type="taxonomic scope" value="Eukaryota"/>
</dbReference>
<keyword evidence="1" id="KW-1133">Transmembrane helix</keyword>
<accession>F0Y151</accession>
<keyword evidence="1" id="KW-0472">Membrane</keyword>
<dbReference type="EMBL" id="GL833123">
    <property type="protein sequence ID" value="EGB10766.1"/>
    <property type="molecule type" value="Genomic_DNA"/>
</dbReference>
<dbReference type="PRINTS" id="PR00111">
    <property type="entry name" value="ABHYDROLASE"/>
</dbReference>
<dbReference type="RefSeq" id="XP_009034354.1">
    <property type="nucleotide sequence ID" value="XM_009036106.1"/>
</dbReference>
<feature type="domain" description="Serine aminopeptidase S33" evidence="2">
    <location>
        <begin position="251"/>
        <end position="496"/>
    </location>
</feature>
<organism evidence="4">
    <name type="scientific">Aureococcus anophagefferens</name>
    <name type="common">Harmful bloom alga</name>
    <dbReference type="NCBI Taxonomy" id="44056"/>
    <lineage>
        <taxon>Eukaryota</taxon>
        <taxon>Sar</taxon>
        <taxon>Stramenopiles</taxon>
        <taxon>Ochrophyta</taxon>
        <taxon>Pelagophyceae</taxon>
        <taxon>Pelagomonadales</taxon>
        <taxon>Pelagomonadaceae</taxon>
        <taxon>Aureococcus</taxon>
    </lineage>
</organism>
<reference evidence="3 4" key="1">
    <citation type="journal article" date="2011" name="Proc. Natl. Acad. Sci. U.S.A.">
        <title>Niche of harmful alga Aureococcus anophagefferens revealed through ecogenomics.</title>
        <authorList>
            <person name="Gobler C.J."/>
            <person name="Berry D.L."/>
            <person name="Dyhrman S.T."/>
            <person name="Wilhelm S.W."/>
            <person name="Salamov A."/>
            <person name="Lobanov A.V."/>
            <person name="Zhang Y."/>
            <person name="Collier J.L."/>
            <person name="Wurch L.L."/>
            <person name="Kustka A.B."/>
            <person name="Dill B.D."/>
            <person name="Shah M."/>
            <person name="VerBerkmoes N.C."/>
            <person name="Kuo A."/>
            <person name="Terry A."/>
            <person name="Pangilinan J."/>
            <person name="Lindquist E.A."/>
            <person name="Lucas S."/>
            <person name="Paulsen I.T."/>
            <person name="Hattenrath-Lehmann T.K."/>
            <person name="Talmage S.C."/>
            <person name="Walker E.A."/>
            <person name="Koch F."/>
            <person name="Burson A.M."/>
            <person name="Marcoval M.A."/>
            <person name="Tang Y.Z."/>
            <person name="Lecleir G.R."/>
            <person name="Coyne K.J."/>
            <person name="Berg G.M."/>
            <person name="Bertrand E.M."/>
            <person name="Saito M.A."/>
            <person name="Gladyshev V.N."/>
            <person name="Grigoriev I.V."/>
        </authorList>
    </citation>
    <scope>NUCLEOTIDE SEQUENCE [LARGE SCALE GENOMIC DNA]</scope>
    <source>
        <strain evidence="4">CCMP 1984</strain>
    </source>
</reference>
<dbReference type="InterPro" id="IPR051044">
    <property type="entry name" value="MAG_DAG_Lipase"/>
</dbReference>
<evidence type="ECO:0000313" key="3">
    <source>
        <dbReference type="EMBL" id="EGB10766.1"/>
    </source>
</evidence>
<proteinExistence type="predicted"/>
<dbReference type="InterPro" id="IPR022742">
    <property type="entry name" value="Hydrolase_4"/>
</dbReference>
<dbReference type="SUPFAM" id="SSF53474">
    <property type="entry name" value="alpha/beta-Hydrolases"/>
    <property type="match status" value="1"/>
</dbReference>
<keyword evidence="1" id="KW-0812">Transmembrane</keyword>
<sequence length="515" mass="53801">MEESSAVEVAATATNVAVAVVAVPANNDHPQCELCQRYAAFELLVVALSVAYWALAVYALHAPTVVAGIFLGTLFPGLLLSLHVLMSSSSRVHVNRGLDDLSEAMGDKSCAPAAISAHWVTSHVANVVVWVLTTLFAVAWSVYAYVAGRVRSPIGVAFVAAALLFILFYRRAARVGQRCKPTSRPCDATVQPADAEGVSMVAVATAAEDAPDVATAAPAPPPGHALQNRRFFRFACLGADLHAEAWEPPSTPQGTLYHSHGVCESNHTVTVQRLARACVDGGWRLVSLEHEGHGLSSGARAVCADLGRLAEHLAAFVAKELDARPAGEPWALSGHSMGAVVALYSAHLPALRDRPARRGLALLAPAVGVDARAVPPTVVVGALRAFSWLAPASNFGMTPREDPRVYAVPADSDRNYSGFWPLATSRALLDATSGGVLEDLASGALAVPDRLLVVHGRRDTVVPLKAVAAFVEAAGKPVGETLLAVPKAGHDLTVDPSTGGDVCARAVAFVDTPPT</sequence>
<name>F0Y151_AURAN</name>
<feature type="transmembrane region" description="Helical" evidence="1">
    <location>
        <begin position="65"/>
        <end position="86"/>
    </location>
</feature>
<feature type="transmembrane region" description="Helical" evidence="1">
    <location>
        <begin position="6"/>
        <end position="26"/>
    </location>
</feature>
<dbReference type="KEGG" id="aaf:AURANDRAFT_62243"/>
<dbReference type="OrthoDB" id="48798at2759"/>